<reference evidence="1" key="1">
    <citation type="submission" date="2022-07" db="EMBL/GenBank/DDBJ databases">
        <title>Genome Sequence of Phlebia brevispora.</title>
        <authorList>
            <person name="Buettner E."/>
        </authorList>
    </citation>
    <scope>NUCLEOTIDE SEQUENCE</scope>
    <source>
        <strain evidence="1">MPL23</strain>
    </source>
</reference>
<comment type="caution">
    <text evidence="1">The sequence shown here is derived from an EMBL/GenBank/DDBJ whole genome shotgun (WGS) entry which is preliminary data.</text>
</comment>
<evidence type="ECO:0000313" key="1">
    <source>
        <dbReference type="EMBL" id="KAJ3534173.1"/>
    </source>
</evidence>
<dbReference type="EMBL" id="JANHOG010001624">
    <property type="protein sequence ID" value="KAJ3534173.1"/>
    <property type="molecule type" value="Genomic_DNA"/>
</dbReference>
<dbReference type="Proteomes" id="UP001148662">
    <property type="component" value="Unassembled WGS sequence"/>
</dbReference>
<keyword evidence="2" id="KW-1185">Reference proteome</keyword>
<sequence>MDLNDESPFLATLRAVKGNVPQHVKDNVIELYRGATQGQRFLMSITRRLKAIESNIYSRPEEPSKKEVKMVFEIDVTEGELRIIQLDAPESQPAWSDMCHFGNSVHGGCVASLVDL</sequence>
<evidence type="ECO:0000313" key="2">
    <source>
        <dbReference type="Proteomes" id="UP001148662"/>
    </source>
</evidence>
<protein>
    <submittedName>
        <fullName evidence="1">Uncharacterized protein</fullName>
    </submittedName>
</protein>
<proteinExistence type="predicted"/>
<name>A0ACC1S8C6_9APHY</name>
<gene>
    <name evidence="1" type="ORF">NM688_g7174</name>
</gene>
<accession>A0ACC1S8C6</accession>
<organism evidence="1 2">
    <name type="scientific">Phlebia brevispora</name>
    <dbReference type="NCBI Taxonomy" id="194682"/>
    <lineage>
        <taxon>Eukaryota</taxon>
        <taxon>Fungi</taxon>
        <taxon>Dikarya</taxon>
        <taxon>Basidiomycota</taxon>
        <taxon>Agaricomycotina</taxon>
        <taxon>Agaricomycetes</taxon>
        <taxon>Polyporales</taxon>
        <taxon>Meruliaceae</taxon>
        <taxon>Phlebia</taxon>
    </lineage>
</organism>